<evidence type="ECO:0000256" key="2">
    <source>
        <dbReference type="ARBA" id="ARBA00022679"/>
    </source>
</evidence>
<dbReference type="PANTHER" id="PTHR11926:SF1534">
    <property type="entry name" value="GLYCOSYLTRANSFERASE"/>
    <property type="match status" value="1"/>
</dbReference>
<dbReference type="Pfam" id="PF00201">
    <property type="entry name" value="UDPGT"/>
    <property type="match status" value="1"/>
</dbReference>
<dbReference type="EC" id="2.4.1.-" evidence="4"/>
<organism evidence="5">
    <name type="scientific">Anthurium amnicola</name>
    <dbReference type="NCBI Taxonomy" id="1678845"/>
    <lineage>
        <taxon>Eukaryota</taxon>
        <taxon>Viridiplantae</taxon>
        <taxon>Streptophyta</taxon>
        <taxon>Embryophyta</taxon>
        <taxon>Tracheophyta</taxon>
        <taxon>Spermatophyta</taxon>
        <taxon>Magnoliopsida</taxon>
        <taxon>Liliopsida</taxon>
        <taxon>Araceae</taxon>
        <taxon>Pothoideae</taxon>
        <taxon>Potheae</taxon>
        <taxon>Anthurium</taxon>
    </lineage>
</organism>
<dbReference type="Gene3D" id="3.40.50.2000">
    <property type="entry name" value="Glycogen Phosphorylase B"/>
    <property type="match status" value="2"/>
</dbReference>
<proteinExistence type="inferred from homology"/>
<dbReference type="FunFam" id="3.40.50.2000:FF:000019">
    <property type="entry name" value="Glycosyltransferase"/>
    <property type="match status" value="1"/>
</dbReference>
<dbReference type="CDD" id="cd03784">
    <property type="entry name" value="GT1_Gtf-like"/>
    <property type="match status" value="1"/>
</dbReference>
<dbReference type="PROSITE" id="PS00375">
    <property type="entry name" value="UDPGT"/>
    <property type="match status" value="1"/>
</dbReference>
<dbReference type="GO" id="GO:0080044">
    <property type="term" value="F:quercetin 7-O-glucosyltransferase activity"/>
    <property type="evidence" value="ECO:0007669"/>
    <property type="project" value="TreeGrafter"/>
</dbReference>
<gene>
    <name evidence="5" type="primary">UGT75D1_0</name>
    <name evidence="5" type="ORF">g.104731</name>
</gene>
<protein>
    <recommendedName>
        <fullName evidence="4">Glycosyltransferase</fullName>
        <ecNumber evidence="4">2.4.1.-</ecNumber>
    </recommendedName>
</protein>
<dbReference type="AlphaFoldDB" id="A0A1D1Y908"/>
<dbReference type="InterPro" id="IPR035595">
    <property type="entry name" value="UDP_glycos_trans_CS"/>
</dbReference>
<sequence length="484" mass="54007">MVQQQPQHFLLVTFPAQGHINPALQLAKRLTRTGALVTFATAISAHRRMFSSSSPAIDNRDDEHQQAPLLSFSPYSDGYDGGFNPDKDDTAHYMSQIKIVGFETLTGVALSLADQGRPVTCIVYTLLLPWVADVARELGVPSVLFWIQPATVFSAYYHYFHGFADLISSHNKEPWFTVELPGMPPLRIRDLPSFLLSSDTSEYYFALLCFEEMYQTLDREVEENKKGSLQRKIKVLMNTFDELEHEQLAAVDTMELIPIGPLLPSAYTDEKDKMDTAFGGDLLEPDVREGYMEWLDAKPEGSVVYVSFGSMSVLPARQREEISRALFESGRPYLWVVRGNREGVEEGAEGKLVEWCSQVEVLSHRAVGCFVTHCGWNSTVESLACGVPMVGFPQCTDQPTNARLAEAVWGVGVRAEVDVNGLLVAAELRRCLDVVMVEGERGAAIRRNAAAWREKALEAVREGGSSDRNLKAFVKDINKNQQYI</sequence>
<dbReference type="PANTHER" id="PTHR11926">
    <property type="entry name" value="GLUCOSYL/GLUCURONOSYL TRANSFERASES"/>
    <property type="match status" value="1"/>
</dbReference>
<evidence type="ECO:0000256" key="4">
    <source>
        <dbReference type="RuleBase" id="RU362057"/>
    </source>
</evidence>
<evidence type="ECO:0000256" key="1">
    <source>
        <dbReference type="ARBA" id="ARBA00009995"/>
    </source>
</evidence>
<name>A0A1D1Y908_9ARAE</name>
<dbReference type="GO" id="GO:0080043">
    <property type="term" value="F:quercetin 3-O-glucosyltransferase activity"/>
    <property type="evidence" value="ECO:0007669"/>
    <property type="project" value="TreeGrafter"/>
</dbReference>
<dbReference type="SUPFAM" id="SSF53756">
    <property type="entry name" value="UDP-Glycosyltransferase/glycogen phosphorylase"/>
    <property type="match status" value="1"/>
</dbReference>
<reference evidence="5" key="1">
    <citation type="submission" date="2015-07" db="EMBL/GenBank/DDBJ databases">
        <title>Transcriptome Assembly of Anthurium amnicola.</title>
        <authorList>
            <person name="Suzuki J."/>
        </authorList>
    </citation>
    <scope>NUCLEOTIDE SEQUENCE</scope>
</reference>
<keyword evidence="3" id="KW-0328">Glycosyltransferase</keyword>
<dbReference type="InterPro" id="IPR002213">
    <property type="entry name" value="UDP_glucos_trans"/>
</dbReference>
<accession>A0A1D1Y908</accession>
<keyword evidence="2 3" id="KW-0808">Transferase</keyword>
<comment type="similarity">
    <text evidence="1 3">Belongs to the UDP-glycosyltransferase family.</text>
</comment>
<dbReference type="EMBL" id="GDJX01016793">
    <property type="protein sequence ID" value="JAT51143.1"/>
    <property type="molecule type" value="Transcribed_RNA"/>
</dbReference>
<evidence type="ECO:0000256" key="3">
    <source>
        <dbReference type="RuleBase" id="RU003718"/>
    </source>
</evidence>
<evidence type="ECO:0000313" key="5">
    <source>
        <dbReference type="EMBL" id="JAT51143.1"/>
    </source>
</evidence>